<organism evidence="2 3">
    <name type="scientific">Phocaeicola plebeius</name>
    <dbReference type="NCBI Taxonomy" id="310297"/>
    <lineage>
        <taxon>Bacteria</taxon>
        <taxon>Pseudomonadati</taxon>
        <taxon>Bacteroidota</taxon>
        <taxon>Bacteroidia</taxon>
        <taxon>Bacteroidales</taxon>
        <taxon>Bacteroidaceae</taxon>
        <taxon>Phocaeicola</taxon>
    </lineage>
</organism>
<reference evidence="3 4" key="1">
    <citation type="submission" date="2018-08" db="EMBL/GenBank/DDBJ databases">
        <title>A genome reference for cultivated species of the human gut microbiota.</title>
        <authorList>
            <person name="Zou Y."/>
            <person name="Xue W."/>
            <person name="Luo G."/>
        </authorList>
    </citation>
    <scope>NUCLEOTIDE SEQUENCE [LARGE SCALE GENOMIC DNA]</scope>
    <source>
        <strain evidence="2 3">AF39-11</strain>
        <strain evidence="1 4">AM17-44</strain>
    </source>
</reference>
<comment type="caution">
    <text evidence="2">The sequence shown here is derived from an EMBL/GenBank/DDBJ whole genome shotgun (WGS) entry which is preliminary data.</text>
</comment>
<evidence type="ECO:0000313" key="3">
    <source>
        <dbReference type="Proteomes" id="UP000284916"/>
    </source>
</evidence>
<sequence>MMSFQKSYKIQSEKYLSKKLFPVDKSNNYFSLFVGRILINEKNQLQMFFLFKLHYQVFNGMWRFFFKKNDFSDRGFT</sequence>
<dbReference type="AlphaFoldDB" id="A0A415J5Y1"/>
<dbReference type="Proteomes" id="UP000284998">
    <property type="component" value="Unassembled WGS sequence"/>
</dbReference>
<protein>
    <submittedName>
        <fullName evidence="2">Uncharacterized protein</fullName>
    </submittedName>
</protein>
<evidence type="ECO:0000313" key="4">
    <source>
        <dbReference type="Proteomes" id="UP000284998"/>
    </source>
</evidence>
<dbReference type="EMBL" id="QROI01000010">
    <property type="protein sequence ID" value="RHL15494.1"/>
    <property type="molecule type" value="Genomic_DNA"/>
</dbReference>
<dbReference type="Proteomes" id="UP000284916">
    <property type="component" value="Unassembled WGS sequence"/>
</dbReference>
<dbReference type="EMBL" id="QRJS01000007">
    <property type="protein sequence ID" value="RHH48035.1"/>
    <property type="molecule type" value="Genomic_DNA"/>
</dbReference>
<evidence type="ECO:0000313" key="1">
    <source>
        <dbReference type="EMBL" id="RHH48035.1"/>
    </source>
</evidence>
<evidence type="ECO:0000313" key="2">
    <source>
        <dbReference type="EMBL" id="RHL15494.1"/>
    </source>
</evidence>
<gene>
    <name evidence="2" type="ORF">DW035_07680</name>
    <name evidence="1" type="ORF">DW204_04270</name>
</gene>
<proteinExistence type="predicted"/>
<name>A0A415J5Y1_9BACT</name>
<accession>A0A415J5Y1</accession>